<keyword evidence="2" id="KW-1185">Reference proteome</keyword>
<comment type="caution">
    <text evidence="1">The sequence shown here is derived from an EMBL/GenBank/DDBJ whole genome shotgun (WGS) entry which is preliminary data.</text>
</comment>
<evidence type="ECO:0000313" key="1">
    <source>
        <dbReference type="EMBL" id="MST84154.1"/>
    </source>
</evidence>
<protein>
    <submittedName>
        <fullName evidence="1">Carboxypeptidase-like regulatory domain-containing protein</fullName>
    </submittedName>
</protein>
<proteinExistence type="predicted"/>
<keyword evidence="1" id="KW-0378">Hydrolase</keyword>
<sequence length="280" mass="31958">MQLRLSLRLLADFRFFFLIFLHLPLLAQTTITGQVVDSLSGDGLEGASVMLKREGKTVTFVRTDKNGYFSLKVERERNDKLQGSLMDYSRQTIDLEKDDGNIIRMAQKSFRLKEVRVLASPVLQRKDTIIYDLTHYATDRDNTLKDVLKKLPGVEVAKNGRISYNGKELSRFTVEGMDLSKGQYNKLTDNIRARDVKRAEVVNHDQPIKALRNRVFTDDVGMNITLKDSVRDRLVPILRPYFLVGQPTHVGGDAAAMQIGKKKQLEYTVQYDRTGRDMEG</sequence>
<organism evidence="1 2">
    <name type="scientific">Hallella mizrahii</name>
    <dbReference type="NCBI Taxonomy" id="2606637"/>
    <lineage>
        <taxon>Bacteria</taxon>
        <taxon>Pseudomonadati</taxon>
        <taxon>Bacteroidota</taxon>
        <taxon>Bacteroidia</taxon>
        <taxon>Bacteroidales</taxon>
        <taxon>Prevotellaceae</taxon>
        <taxon>Hallella</taxon>
    </lineage>
</organism>
<dbReference type="EMBL" id="VUNG01000009">
    <property type="protein sequence ID" value="MST84154.1"/>
    <property type="molecule type" value="Genomic_DNA"/>
</dbReference>
<dbReference type="Proteomes" id="UP000438914">
    <property type="component" value="Unassembled WGS sequence"/>
</dbReference>
<dbReference type="Gene3D" id="2.60.40.1120">
    <property type="entry name" value="Carboxypeptidase-like, regulatory domain"/>
    <property type="match status" value="1"/>
</dbReference>
<dbReference type="Pfam" id="PF13715">
    <property type="entry name" value="CarbopepD_reg_2"/>
    <property type="match status" value="1"/>
</dbReference>
<gene>
    <name evidence="1" type="ORF">FYJ73_05650</name>
</gene>
<reference evidence="1 2" key="1">
    <citation type="submission" date="2019-08" db="EMBL/GenBank/DDBJ databases">
        <title>In-depth cultivation of the pig gut microbiome towards novel bacterial diversity and tailored functional studies.</title>
        <authorList>
            <person name="Wylensek D."/>
            <person name="Hitch T.C.A."/>
            <person name="Clavel T."/>
        </authorList>
    </citation>
    <scope>NUCLEOTIDE SEQUENCE [LARGE SCALE GENOMIC DNA]</scope>
    <source>
        <strain evidence="1 2">LKV-178-WT-2A</strain>
    </source>
</reference>
<dbReference type="AlphaFoldDB" id="A0A7K0KE48"/>
<keyword evidence="1" id="KW-0121">Carboxypeptidase</keyword>
<keyword evidence="1" id="KW-0645">Protease</keyword>
<dbReference type="SUPFAM" id="SSF49464">
    <property type="entry name" value="Carboxypeptidase regulatory domain-like"/>
    <property type="match status" value="1"/>
</dbReference>
<accession>A0A7K0KE48</accession>
<name>A0A7K0KE48_9BACT</name>
<dbReference type="InterPro" id="IPR008969">
    <property type="entry name" value="CarboxyPept-like_regulatory"/>
</dbReference>
<evidence type="ECO:0000313" key="2">
    <source>
        <dbReference type="Proteomes" id="UP000438914"/>
    </source>
</evidence>
<dbReference type="GO" id="GO:0004180">
    <property type="term" value="F:carboxypeptidase activity"/>
    <property type="evidence" value="ECO:0007669"/>
    <property type="project" value="UniProtKB-KW"/>
</dbReference>